<keyword evidence="4" id="KW-0560">Oxidoreductase</keyword>
<protein>
    <recommendedName>
        <fullName evidence="9">Cytochrome P450</fullName>
    </recommendedName>
</protein>
<evidence type="ECO:0000256" key="2">
    <source>
        <dbReference type="ARBA" id="ARBA00022617"/>
    </source>
</evidence>
<evidence type="ECO:0000256" key="3">
    <source>
        <dbReference type="ARBA" id="ARBA00022723"/>
    </source>
</evidence>
<keyword evidence="6" id="KW-0812">Transmembrane</keyword>
<accession>J4I9M5</accession>
<organism evidence="7 8">
    <name type="scientific">Fibroporia radiculosa</name>
    <dbReference type="NCBI Taxonomy" id="599839"/>
    <lineage>
        <taxon>Eukaryota</taxon>
        <taxon>Fungi</taxon>
        <taxon>Dikarya</taxon>
        <taxon>Basidiomycota</taxon>
        <taxon>Agaricomycotina</taxon>
        <taxon>Agaricomycetes</taxon>
        <taxon>Polyporales</taxon>
        <taxon>Fibroporiaceae</taxon>
        <taxon>Fibroporia</taxon>
    </lineage>
</organism>
<dbReference type="Proteomes" id="UP000006352">
    <property type="component" value="Unassembled WGS sequence"/>
</dbReference>
<evidence type="ECO:0000313" key="8">
    <source>
        <dbReference type="Proteomes" id="UP000006352"/>
    </source>
</evidence>
<comment type="similarity">
    <text evidence="1">Belongs to the cytochrome P450 family.</text>
</comment>
<dbReference type="AlphaFoldDB" id="J4I9M5"/>
<dbReference type="GeneID" id="24096332"/>
<evidence type="ECO:0000256" key="1">
    <source>
        <dbReference type="ARBA" id="ARBA00010617"/>
    </source>
</evidence>
<dbReference type="InterPro" id="IPR036396">
    <property type="entry name" value="Cyt_P450_sf"/>
</dbReference>
<dbReference type="GO" id="GO:0005506">
    <property type="term" value="F:iron ion binding"/>
    <property type="evidence" value="ECO:0007669"/>
    <property type="project" value="InterPro"/>
</dbReference>
<evidence type="ECO:0000256" key="4">
    <source>
        <dbReference type="ARBA" id="ARBA00023002"/>
    </source>
</evidence>
<dbReference type="InParanoid" id="J4I9M5"/>
<evidence type="ECO:0000256" key="6">
    <source>
        <dbReference type="SAM" id="Phobius"/>
    </source>
</evidence>
<proteinExistence type="inferred from homology"/>
<dbReference type="HOGENOM" id="CLU_2372833_0_0_1"/>
<dbReference type="RefSeq" id="XP_012180704.1">
    <property type="nucleotide sequence ID" value="XM_012325314.1"/>
</dbReference>
<keyword evidence="3" id="KW-0479">Metal-binding</keyword>
<sequence length="95" mass="10714">MSIQVVVVTIRSTILIMLAATNLLQPQLTGRQRRFPPGPKLLPLIGNVHHVALHYQQKTFARWMREYGDVIFSRLLNTPVVVLGSAGQTKREVLL</sequence>
<dbReference type="PANTHER" id="PTHR24289">
    <property type="entry name" value="STEROID 17-ALPHA-HYDROXYLASE/17,20 LYASE"/>
    <property type="match status" value="1"/>
</dbReference>
<dbReference type="GO" id="GO:0016705">
    <property type="term" value="F:oxidoreductase activity, acting on paired donors, with incorporation or reduction of molecular oxygen"/>
    <property type="evidence" value="ECO:0007669"/>
    <property type="project" value="InterPro"/>
</dbReference>
<evidence type="ECO:0000313" key="7">
    <source>
        <dbReference type="EMBL" id="CCM01421.1"/>
    </source>
</evidence>
<dbReference type="STRING" id="599839.J4I9M5"/>
<keyword evidence="5" id="KW-0408">Iron</keyword>
<keyword evidence="2" id="KW-0349">Heme</keyword>
<dbReference type="GO" id="GO:0004497">
    <property type="term" value="F:monooxygenase activity"/>
    <property type="evidence" value="ECO:0007669"/>
    <property type="project" value="InterPro"/>
</dbReference>
<dbReference type="EMBL" id="HE797032">
    <property type="protein sequence ID" value="CCM01421.1"/>
    <property type="molecule type" value="Genomic_DNA"/>
</dbReference>
<keyword evidence="6" id="KW-1133">Transmembrane helix</keyword>
<dbReference type="Gene3D" id="1.10.630.10">
    <property type="entry name" value="Cytochrome P450"/>
    <property type="match status" value="1"/>
</dbReference>
<name>J4I9M5_9APHY</name>
<dbReference type="OrthoDB" id="2802867at2759"/>
<keyword evidence="8" id="KW-1185">Reference proteome</keyword>
<reference evidence="7 8" key="1">
    <citation type="journal article" date="2012" name="Appl. Environ. Microbiol.">
        <title>Short-read sequencing for genomic analysis of the brown rot fungus Fibroporia radiculosa.</title>
        <authorList>
            <person name="Tang J.D."/>
            <person name="Perkins A.D."/>
            <person name="Sonstegard T.S."/>
            <person name="Schroeder S.G."/>
            <person name="Burgess S.C."/>
            <person name="Diehl S.V."/>
        </authorList>
    </citation>
    <scope>NUCLEOTIDE SEQUENCE [LARGE SCALE GENOMIC DNA]</scope>
    <source>
        <strain evidence="7 8">TFFH 294</strain>
    </source>
</reference>
<evidence type="ECO:0008006" key="9">
    <source>
        <dbReference type="Google" id="ProtNLM"/>
    </source>
</evidence>
<dbReference type="GO" id="GO:0020037">
    <property type="term" value="F:heme binding"/>
    <property type="evidence" value="ECO:0007669"/>
    <property type="project" value="InterPro"/>
</dbReference>
<dbReference type="PANTHER" id="PTHR24289:SF1">
    <property type="entry name" value="STEROID 17-ALPHA-HYDROXYLASE_17,20 LYASE"/>
    <property type="match status" value="1"/>
</dbReference>
<dbReference type="SUPFAM" id="SSF48264">
    <property type="entry name" value="Cytochrome P450"/>
    <property type="match status" value="1"/>
</dbReference>
<feature type="transmembrane region" description="Helical" evidence="6">
    <location>
        <begin position="6"/>
        <end position="24"/>
    </location>
</feature>
<gene>
    <name evidence="7" type="ORF">FIBRA_03472</name>
</gene>
<evidence type="ECO:0000256" key="5">
    <source>
        <dbReference type="ARBA" id="ARBA00023004"/>
    </source>
</evidence>
<keyword evidence="6" id="KW-0472">Membrane</keyword>